<name>A0ABC8KK32_ERUVS</name>
<sequence length="76" mass="8351">MDEKCVKDCIVNICMKASTKATPTKCTNPCQAICDPFGNKRFIVPRGGQNPCELQSGLGTRIMISDQLKSLSSWEI</sequence>
<evidence type="ECO:0000313" key="1">
    <source>
        <dbReference type="EMBL" id="CAH8359143.1"/>
    </source>
</evidence>
<evidence type="ECO:0000313" key="2">
    <source>
        <dbReference type="Proteomes" id="UP001642260"/>
    </source>
</evidence>
<organism evidence="1 2">
    <name type="scientific">Eruca vesicaria subsp. sativa</name>
    <name type="common">Garden rocket</name>
    <name type="synonym">Eruca sativa</name>
    <dbReference type="NCBI Taxonomy" id="29727"/>
    <lineage>
        <taxon>Eukaryota</taxon>
        <taxon>Viridiplantae</taxon>
        <taxon>Streptophyta</taxon>
        <taxon>Embryophyta</taxon>
        <taxon>Tracheophyta</taxon>
        <taxon>Spermatophyta</taxon>
        <taxon>Magnoliopsida</taxon>
        <taxon>eudicotyledons</taxon>
        <taxon>Gunneridae</taxon>
        <taxon>Pentapetalae</taxon>
        <taxon>rosids</taxon>
        <taxon>malvids</taxon>
        <taxon>Brassicales</taxon>
        <taxon>Brassicaceae</taxon>
        <taxon>Brassiceae</taxon>
        <taxon>Eruca</taxon>
    </lineage>
</organism>
<gene>
    <name evidence="1" type="ORF">ERUC_LOCUS24899</name>
</gene>
<protein>
    <submittedName>
        <fullName evidence="1">Uncharacterized protein</fullName>
    </submittedName>
</protein>
<reference evidence="1 2" key="1">
    <citation type="submission" date="2022-03" db="EMBL/GenBank/DDBJ databases">
        <authorList>
            <person name="Macdonald S."/>
            <person name="Ahmed S."/>
            <person name="Newling K."/>
        </authorList>
    </citation>
    <scope>NUCLEOTIDE SEQUENCE [LARGE SCALE GENOMIC DNA]</scope>
</reference>
<keyword evidence="2" id="KW-1185">Reference proteome</keyword>
<accession>A0ABC8KK32</accession>
<proteinExistence type="predicted"/>
<dbReference type="EMBL" id="CAKOAT010260709">
    <property type="protein sequence ID" value="CAH8359143.1"/>
    <property type="molecule type" value="Genomic_DNA"/>
</dbReference>
<comment type="caution">
    <text evidence="1">The sequence shown here is derived from an EMBL/GenBank/DDBJ whole genome shotgun (WGS) entry which is preliminary data.</text>
</comment>
<dbReference type="AlphaFoldDB" id="A0ABC8KK32"/>
<dbReference type="Proteomes" id="UP001642260">
    <property type="component" value="Unassembled WGS sequence"/>
</dbReference>